<dbReference type="OMA" id="VHITHHT"/>
<name>A0A1D2N765_ORCCI</name>
<dbReference type="OrthoDB" id="10678649at2759"/>
<feature type="compositionally biased region" description="Basic and acidic residues" evidence="1">
    <location>
        <begin position="299"/>
        <end position="313"/>
    </location>
</feature>
<dbReference type="AlphaFoldDB" id="A0A1D2N765"/>
<gene>
    <name evidence="2" type="ORF">Ocin01_05571</name>
</gene>
<comment type="caution">
    <text evidence="2">The sequence shown here is derived from an EMBL/GenBank/DDBJ whole genome shotgun (WGS) entry which is preliminary data.</text>
</comment>
<protein>
    <submittedName>
        <fullName evidence="2">Uncharacterized protein</fullName>
    </submittedName>
</protein>
<evidence type="ECO:0000313" key="3">
    <source>
        <dbReference type="Proteomes" id="UP000094527"/>
    </source>
</evidence>
<sequence length="683" mass="77192">MPSKAKAKSTASSVKKKSIFERLFSGPTQIEEDPFPVLNLPQSVRVRIWNILGYSYTRSLRLTCQAIKDDIDTVVGISSAIDSTYDDFPFHCDIAVRKVAIHELIDPVYVQFLKYPLVLNELEIRGEISLQNFNYIIKSCPNIAKLTIIFNKFVIEQGTPMFPLSSEVATGLPLQNLNSIRIIASTKKFQELFYVYRNVISILRDCAEAAKITNLQLHLTHKGSTIYLKEIAYTTLVFIHKRAATLRFLNLMFRDKDPAGEDAAPAPEEPPKTQAKPASPRKSSSGPITGPPARRRSRKSVDLSGQKKPDVVKRSKTGAPTDAPPKPQSSHGSGRRDTGVAMIASSHSVVLPGVHITHHTKELHTESPLVPKVEGAENEAITESDGESTSEETNDKITDAIKFLDKNPWNKAVWLEQLFLILPFKVMQYVPNILSPKTKLRAISLEALGANKKTWEFYVNVMKAFNGKKLRNATFCGVNHVDDKGLTRRMDLGIFKQCVELKRLTIQCRKKDNFTLFSRASNVSRLPKSLQEIVFERLLLTPTQILRLLFCFTKMTTVSVSYWSINDCQFSVFMSILKWIVQLDLTDVTTINLVDFKIRFKNKRRAVRQLQEAVTISVKYQDFDETRLLIDSRSQKDSTQLAPRISVIKITAPLKKPKRIKRNKVDTSLSETAFNIDARNSIH</sequence>
<feature type="region of interest" description="Disordered" evidence="1">
    <location>
        <begin position="360"/>
        <end position="393"/>
    </location>
</feature>
<dbReference type="EMBL" id="LJIJ01000170">
    <property type="protein sequence ID" value="ODN01109.1"/>
    <property type="molecule type" value="Genomic_DNA"/>
</dbReference>
<evidence type="ECO:0000256" key="1">
    <source>
        <dbReference type="SAM" id="MobiDB-lite"/>
    </source>
</evidence>
<proteinExistence type="predicted"/>
<keyword evidence="3" id="KW-1185">Reference proteome</keyword>
<dbReference type="Proteomes" id="UP000094527">
    <property type="component" value="Unassembled WGS sequence"/>
</dbReference>
<accession>A0A1D2N765</accession>
<feature type="compositionally biased region" description="Low complexity" evidence="1">
    <location>
        <begin position="261"/>
        <end position="278"/>
    </location>
</feature>
<feature type="compositionally biased region" description="Acidic residues" evidence="1">
    <location>
        <begin position="376"/>
        <end position="392"/>
    </location>
</feature>
<organism evidence="2 3">
    <name type="scientific">Orchesella cincta</name>
    <name type="common">Springtail</name>
    <name type="synonym">Podura cincta</name>
    <dbReference type="NCBI Taxonomy" id="48709"/>
    <lineage>
        <taxon>Eukaryota</taxon>
        <taxon>Metazoa</taxon>
        <taxon>Ecdysozoa</taxon>
        <taxon>Arthropoda</taxon>
        <taxon>Hexapoda</taxon>
        <taxon>Collembola</taxon>
        <taxon>Entomobryomorpha</taxon>
        <taxon>Entomobryoidea</taxon>
        <taxon>Orchesellidae</taxon>
        <taxon>Orchesellinae</taxon>
        <taxon>Orchesella</taxon>
    </lineage>
</organism>
<feature type="region of interest" description="Disordered" evidence="1">
    <location>
        <begin position="259"/>
        <end position="337"/>
    </location>
</feature>
<reference evidence="2 3" key="1">
    <citation type="journal article" date="2016" name="Genome Biol. Evol.">
        <title>Gene Family Evolution Reflects Adaptation to Soil Environmental Stressors in the Genome of the Collembolan Orchesella cincta.</title>
        <authorList>
            <person name="Faddeeva-Vakhrusheva A."/>
            <person name="Derks M.F."/>
            <person name="Anvar S.Y."/>
            <person name="Agamennone V."/>
            <person name="Suring W."/>
            <person name="Smit S."/>
            <person name="van Straalen N.M."/>
            <person name="Roelofs D."/>
        </authorList>
    </citation>
    <scope>NUCLEOTIDE SEQUENCE [LARGE SCALE GENOMIC DNA]</scope>
    <source>
        <tissue evidence="2">Mixed pool</tissue>
    </source>
</reference>
<evidence type="ECO:0000313" key="2">
    <source>
        <dbReference type="EMBL" id="ODN01109.1"/>
    </source>
</evidence>